<evidence type="ECO:0000313" key="1">
    <source>
        <dbReference type="EMBL" id="KAJ9127358.1"/>
    </source>
</evidence>
<evidence type="ECO:0000313" key="2">
    <source>
        <dbReference type="Proteomes" id="UP001234202"/>
    </source>
</evidence>
<protein>
    <submittedName>
        <fullName evidence="1">Uncharacterized protein</fullName>
    </submittedName>
</protein>
<comment type="caution">
    <text evidence="1">The sequence shown here is derived from an EMBL/GenBank/DDBJ whole genome shotgun (WGS) entry which is preliminary data.</text>
</comment>
<name>A0ACC2XTK0_9TREE</name>
<sequence>MAEVSRPSQRVAEQPIVDFREEKIQGIFEEKSSSQGILCLPGRPKFREKIKDDEVEKTTTVWTPDLPHLSERRLNDVVEIGAQFDTRRQDPQTPSIFSRLFLRKETFTVTQVLAKVTVTIKGEQLVKNGAPNLGPLSYIILVPVDMGWVFKWRPIVNDSNTRMQVDFSPIVGSHNLIHEHSSANHEDVRHINPHLEAKGILSVDAVSWIKRKTQTVRRFTTFSLTCTPADGKFTWQWHQTKPSENNHGGDHIRDPQLCYQFGFCFTFKKPDKASRTAAGSATKDPLLFPAVEISFCDFETKVRGSNMSDIQEDQLAVAQKRGNVAIELIAGSVGGACQVLVGQPLDTLKTRAQTSPPGMFKNTWDIARQTVAKEGFLALYKGMASPLLGIAAVNSLLFTAYGVTRRLISPYPDLTMGQIAVAGAGAGAINAILASPVEMFKIKMQGQYGGAGDKKLGAVVRDTYRQWGLRNGIMRGYWVTVAREIPAYAGFYTGYEFTKRRLEKQTSGPFGPGSMLTYVTAGATGGICYWLACYPLDVVKSKVQLAARPPSPGGLGYIGHEMAEIVRQGGVDLNSQALFRGIAPSLIRSVPAAGSTFLAFEVTKSE</sequence>
<proteinExistence type="predicted"/>
<dbReference type="EMBL" id="JASBWV010000002">
    <property type="protein sequence ID" value="KAJ9127358.1"/>
    <property type="molecule type" value="Genomic_DNA"/>
</dbReference>
<reference evidence="1" key="1">
    <citation type="submission" date="2023-04" db="EMBL/GenBank/DDBJ databases">
        <title>Draft Genome sequencing of Naganishia species isolated from polar environments using Oxford Nanopore Technology.</title>
        <authorList>
            <person name="Leo P."/>
            <person name="Venkateswaran K."/>
        </authorList>
    </citation>
    <scope>NUCLEOTIDE SEQUENCE</scope>
    <source>
        <strain evidence="1">DBVPG 5303</strain>
    </source>
</reference>
<accession>A0ACC2XTK0</accession>
<dbReference type="Proteomes" id="UP001234202">
    <property type="component" value="Unassembled WGS sequence"/>
</dbReference>
<gene>
    <name evidence="1" type="ORF">QFC24_000765</name>
</gene>
<keyword evidence="2" id="KW-1185">Reference proteome</keyword>
<organism evidence="1 2">
    <name type="scientific">Naganishia onofrii</name>
    <dbReference type="NCBI Taxonomy" id="1851511"/>
    <lineage>
        <taxon>Eukaryota</taxon>
        <taxon>Fungi</taxon>
        <taxon>Dikarya</taxon>
        <taxon>Basidiomycota</taxon>
        <taxon>Agaricomycotina</taxon>
        <taxon>Tremellomycetes</taxon>
        <taxon>Filobasidiales</taxon>
        <taxon>Filobasidiaceae</taxon>
        <taxon>Naganishia</taxon>
    </lineage>
</organism>